<reference evidence="1 2" key="1">
    <citation type="submission" date="2014-10" db="EMBL/GenBank/DDBJ databases">
        <title>Draft genome sequence of Pseudomonas chlororaphis EA105.</title>
        <authorList>
            <person name="McCully L.M."/>
            <person name="Bitzer A.S."/>
            <person name="Spence C."/>
            <person name="Bais H."/>
            <person name="Silby M.W."/>
        </authorList>
    </citation>
    <scope>NUCLEOTIDE SEQUENCE [LARGE SCALE GENOMIC DNA]</scope>
    <source>
        <strain evidence="1 2">EA105</strain>
    </source>
</reference>
<accession>A0A0A6D875</accession>
<dbReference type="AlphaFoldDB" id="A0A0A6D875"/>
<organism evidence="1 2">
    <name type="scientific">Pseudomonas chlororaphis</name>
    <dbReference type="NCBI Taxonomy" id="587753"/>
    <lineage>
        <taxon>Bacteria</taxon>
        <taxon>Pseudomonadati</taxon>
        <taxon>Pseudomonadota</taxon>
        <taxon>Gammaproteobacteria</taxon>
        <taxon>Pseudomonadales</taxon>
        <taxon>Pseudomonadaceae</taxon>
        <taxon>Pseudomonas</taxon>
    </lineage>
</organism>
<dbReference type="CDD" id="cd16387">
    <property type="entry name" value="ParB_N_Srx"/>
    <property type="match status" value="1"/>
</dbReference>
<name>A0A0A6D875_9PSED</name>
<dbReference type="Proteomes" id="UP000030564">
    <property type="component" value="Unassembled WGS sequence"/>
</dbReference>
<evidence type="ECO:0000313" key="2">
    <source>
        <dbReference type="Proteomes" id="UP000030564"/>
    </source>
</evidence>
<comment type="caution">
    <text evidence="1">The sequence shown here is derived from an EMBL/GenBank/DDBJ whole genome shotgun (WGS) entry which is preliminary data.</text>
</comment>
<evidence type="ECO:0000313" key="1">
    <source>
        <dbReference type="EMBL" id="KHA72003.1"/>
    </source>
</evidence>
<protein>
    <submittedName>
        <fullName evidence="1">Uncharacterized protein</fullName>
    </submittedName>
</protein>
<dbReference type="PATRIC" id="fig|587753.9.peg.1430"/>
<gene>
    <name evidence="1" type="ORF">NZ35_16610</name>
</gene>
<proteinExistence type="predicted"/>
<dbReference type="OrthoDB" id="1490466at2"/>
<dbReference type="EMBL" id="JSFK01000016">
    <property type="protein sequence ID" value="KHA72003.1"/>
    <property type="molecule type" value="Genomic_DNA"/>
</dbReference>
<sequence length="342" mass="39311">MEQFYWRDLKDLEDKWAGLSVEVKRAKSAKPPLHLQSGNNGRMKLMLNDIPLFWGTIATSYYGAWLVRNPQSTQLDSSPVPAIGAADVQEHFDLPPDERIRHWCRYFINRLMDNQADFLYPGHWVARPLLPAAARYTYGEGAKGWYFSTPAEASSHLPKWYARGDGILDNVQPQTVHWLDWDLGHLIGLHTVDPLAGRMKWWRKKAREGSLPPILLWYVGALCSYVIIDGHYRLQAALDEGIKPDFIVLSSTEARQVKLCEDTQQRVFSSLMMQSAKNPDFDVRTLNQALISTFDDRPYHWAGTHAWAGIASDQQWIAEVTTFLKEQRTTEYLEDIIGRSEY</sequence>